<dbReference type="AlphaFoldDB" id="A0AAD9KMR2"/>
<comment type="caution">
    <text evidence="1">The sequence shown here is derived from an EMBL/GenBank/DDBJ whole genome shotgun (WGS) entry which is preliminary data.</text>
</comment>
<organism evidence="1 2">
    <name type="scientific">Ridgeia piscesae</name>
    <name type="common">Tubeworm</name>
    <dbReference type="NCBI Taxonomy" id="27915"/>
    <lineage>
        <taxon>Eukaryota</taxon>
        <taxon>Metazoa</taxon>
        <taxon>Spiralia</taxon>
        <taxon>Lophotrochozoa</taxon>
        <taxon>Annelida</taxon>
        <taxon>Polychaeta</taxon>
        <taxon>Sedentaria</taxon>
        <taxon>Canalipalpata</taxon>
        <taxon>Sabellida</taxon>
        <taxon>Siboglinidae</taxon>
        <taxon>Ridgeia</taxon>
    </lineage>
</organism>
<gene>
    <name evidence="1" type="ORF">NP493_831g01081</name>
</gene>
<evidence type="ECO:0000313" key="2">
    <source>
        <dbReference type="Proteomes" id="UP001209878"/>
    </source>
</evidence>
<dbReference type="EMBL" id="JAODUO010000830">
    <property type="protein sequence ID" value="KAK2174065.1"/>
    <property type="molecule type" value="Genomic_DNA"/>
</dbReference>
<name>A0AAD9KMR2_RIDPI</name>
<keyword evidence="2" id="KW-1185">Reference proteome</keyword>
<evidence type="ECO:0000313" key="1">
    <source>
        <dbReference type="EMBL" id="KAK2174065.1"/>
    </source>
</evidence>
<proteinExistence type="predicted"/>
<protein>
    <submittedName>
        <fullName evidence="1">Uncharacterized protein</fullName>
    </submittedName>
</protein>
<sequence length="110" mass="12541">MTNQCLINKLDCFCIRILYNQPATITYVHILWKATPNVTVSLSLLKTRPSPLLKSTLEVHRDVVLSLTVVILQARERHTHPLSAHCKPINSNIQTCTYSIRHTILHCNRG</sequence>
<dbReference type="Proteomes" id="UP001209878">
    <property type="component" value="Unassembled WGS sequence"/>
</dbReference>
<reference evidence="1" key="1">
    <citation type="journal article" date="2023" name="Mol. Biol. Evol.">
        <title>Third-Generation Sequencing Reveals the Adaptive Role of the Epigenome in Three Deep-Sea Polychaetes.</title>
        <authorList>
            <person name="Perez M."/>
            <person name="Aroh O."/>
            <person name="Sun Y."/>
            <person name="Lan Y."/>
            <person name="Juniper S.K."/>
            <person name="Young C.R."/>
            <person name="Angers B."/>
            <person name="Qian P.Y."/>
        </authorList>
    </citation>
    <scope>NUCLEOTIDE SEQUENCE</scope>
    <source>
        <strain evidence="1">R07B-5</strain>
    </source>
</reference>
<accession>A0AAD9KMR2</accession>